<keyword evidence="2" id="KW-0963">Cytoplasm</keyword>
<dbReference type="EMBL" id="HBGU01048767">
    <property type="protein sequence ID" value="CAD9488369.1"/>
    <property type="molecule type" value="Transcribed_RNA"/>
</dbReference>
<feature type="domain" description="Ciliary microtubule inner protein 2A-C-like" evidence="7">
    <location>
        <begin position="121"/>
        <end position="140"/>
    </location>
</feature>
<dbReference type="GO" id="GO:0005930">
    <property type="term" value="C:axoneme"/>
    <property type="evidence" value="ECO:0007669"/>
    <property type="project" value="UniProtKB-SubCell"/>
</dbReference>
<reference evidence="8" key="1">
    <citation type="submission" date="2021-01" db="EMBL/GenBank/DDBJ databases">
        <authorList>
            <person name="Corre E."/>
            <person name="Pelletier E."/>
            <person name="Niang G."/>
            <person name="Scheremetjew M."/>
            <person name="Finn R."/>
            <person name="Kale V."/>
            <person name="Holt S."/>
            <person name="Cochrane G."/>
            <person name="Meng A."/>
            <person name="Brown T."/>
            <person name="Cohen L."/>
        </authorList>
    </citation>
    <scope>NUCLEOTIDE SEQUENCE</scope>
    <source>
        <strain evidence="8">UTEX LB 985</strain>
    </source>
</reference>
<evidence type="ECO:0000256" key="5">
    <source>
        <dbReference type="ARBA" id="ARBA00035661"/>
    </source>
</evidence>
<comment type="subcellular location">
    <subcellularLocation>
        <location evidence="1">Cytoplasm</location>
        <location evidence="1">Cytoskeleton</location>
        <location evidence="1">Cilium axoneme</location>
    </subcellularLocation>
</comment>
<proteinExistence type="inferred from homology"/>
<evidence type="ECO:0000259" key="7">
    <source>
        <dbReference type="Pfam" id="PF10629"/>
    </source>
</evidence>
<keyword evidence="4" id="KW-0966">Cell projection</keyword>
<accession>A0A7S2HEH4</accession>
<feature type="region of interest" description="Disordered" evidence="6">
    <location>
        <begin position="1"/>
        <end position="26"/>
    </location>
</feature>
<sequence>MPFGGMPQFTPPQLTRPPGQGVQLDNRPATTWQEYGRAWKNEEPGDSRTDAYRDTVNGVLVGYTGFVPNRRTHVGTAHDGGLARVGSRGRLAQRGHGGAVERLQGDKECMTNKRTERTAKPMPGYQGHVPQAIDSFGTSHWGSREPDARQAQAQLYHHASDVRRANAAHARRNAHHDARAHLYTA</sequence>
<comment type="similarity">
    <text evidence="5">Belongs to the CIMIP2 family.</text>
</comment>
<dbReference type="AlphaFoldDB" id="A0A7S2HEH4"/>
<protein>
    <recommendedName>
        <fullName evidence="7">Ciliary microtubule inner protein 2A-C-like domain-containing protein</fullName>
    </recommendedName>
</protein>
<evidence type="ECO:0000256" key="2">
    <source>
        <dbReference type="ARBA" id="ARBA00022490"/>
    </source>
</evidence>
<organism evidence="8">
    <name type="scientific">Haptolina brevifila</name>
    <dbReference type="NCBI Taxonomy" id="156173"/>
    <lineage>
        <taxon>Eukaryota</taxon>
        <taxon>Haptista</taxon>
        <taxon>Haptophyta</taxon>
        <taxon>Prymnesiophyceae</taxon>
        <taxon>Prymnesiales</taxon>
        <taxon>Prymnesiaceae</taxon>
        <taxon>Haptolina</taxon>
    </lineage>
</organism>
<dbReference type="InterPro" id="IPR018902">
    <property type="entry name" value="CMI2A-C-like_dom"/>
</dbReference>
<keyword evidence="3" id="KW-0206">Cytoskeleton</keyword>
<evidence type="ECO:0000256" key="1">
    <source>
        <dbReference type="ARBA" id="ARBA00004430"/>
    </source>
</evidence>
<name>A0A7S2HEH4_9EUKA</name>
<evidence type="ECO:0000256" key="6">
    <source>
        <dbReference type="SAM" id="MobiDB-lite"/>
    </source>
</evidence>
<evidence type="ECO:0000313" key="8">
    <source>
        <dbReference type="EMBL" id="CAD9488369.1"/>
    </source>
</evidence>
<dbReference type="Pfam" id="PF10629">
    <property type="entry name" value="CMI2B-like"/>
    <property type="match status" value="1"/>
</dbReference>
<gene>
    <name evidence="8" type="ORF">CBRE1094_LOCUS26549</name>
</gene>
<evidence type="ECO:0000256" key="3">
    <source>
        <dbReference type="ARBA" id="ARBA00023212"/>
    </source>
</evidence>
<evidence type="ECO:0000256" key="4">
    <source>
        <dbReference type="ARBA" id="ARBA00023273"/>
    </source>
</evidence>